<comment type="caution">
    <text evidence="2">The sequence shown here is derived from an EMBL/GenBank/DDBJ whole genome shotgun (WGS) entry which is preliminary data.</text>
</comment>
<accession>A0A8H6M5I4</accession>
<dbReference type="Proteomes" id="UP000521943">
    <property type="component" value="Unassembled WGS sequence"/>
</dbReference>
<sequence>MISKAAAFVTETLFGSPLKRKREVGVEGVPEGDEGSSDEIPTSQPDADASYQEDMLRRANKKTKRVGDQPELPRRVITIGDSGDEDDPIEVDDDLEDELYLAASKQQPSKRNQLSHTSSNRPTTSGDSKPRTHSNKPTSLSKEPETVRRPPREQPLSDCELEMASKLRLQSPEIPYQHIASFSKTSKPPSSNSTLRRSSISSTTNPSRKHAHGQDTASASMQQPKPRHHVTSTSTRSSDQQMAIAEENEYGDAGAQNELEHRSTLGQQQVDHTPLVVSPFAPKPSKGQPVIIIDDDQMGEDHQPVPPTVNGHPTERRKAHESAKGPQRASASYTVKPFKPPSSTMSATPSSGSHSTRSKAVPSSISDSAPGTSRDDARIESRRENPTSDRRNGLEESAGTANPNSHTELVESSKLQTAASERQTRAQTKQQPQVIDVDSASSAETKPSPNPQPQPTSTDQDLAKKYAELEADFKKWRVAARRRLDDSERRAADVEAQLTLTQALLCTRTEELSVAQAFMVTADRVSVAEVVRAVEELNDLVFQCAVDLADAVLEAKAALRSGKGGGRERGIQKKERDDARANVVQKWGEGLVGRLQKNILDTKGGEESTVLFEAMVQNALIGTCATMIKSLCLTDGEVDHHLRGVWGRVRKSYEHSIAKNWLSMTAKHALAPDDGDGDAESRLGGTLRNLMLTVGWQGSETPTSKDRSTEVLDVLNGKVKTLFAKALGIREMVMECVLSADVEMFIPMKEKAFNEKLMVDSYEFGARKQVKDEVRKLVCATGLGVRCTTVKEVDGEKKSQMECVLKAKVLLHSTLDSEES</sequence>
<feature type="compositionally biased region" description="Low complexity" evidence="1">
    <location>
        <begin position="341"/>
        <end position="355"/>
    </location>
</feature>
<name>A0A8H6M5I4_9AGAR</name>
<proteinExistence type="predicted"/>
<dbReference type="EMBL" id="JACGCI010000045">
    <property type="protein sequence ID" value="KAF6752162.1"/>
    <property type="molecule type" value="Genomic_DNA"/>
</dbReference>
<evidence type="ECO:0000313" key="3">
    <source>
        <dbReference type="Proteomes" id="UP000521943"/>
    </source>
</evidence>
<feature type="compositionally biased region" description="Polar residues" evidence="1">
    <location>
        <begin position="104"/>
        <end position="127"/>
    </location>
</feature>
<reference evidence="2 3" key="1">
    <citation type="submission" date="2020-07" db="EMBL/GenBank/DDBJ databases">
        <title>Comparative genomics of pyrophilous fungi reveals a link between fire events and developmental genes.</title>
        <authorList>
            <consortium name="DOE Joint Genome Institute"/>
            <person name="Steindorff A.S."/>
            <person name="Carver A."/>
            <person name="Calhoun S."/>
            <person name="Stillman K."/>
            <person name="Liu H."/>
            <person name="Lipzen A."/>
            <person name="Pangilinan J."/>
            <person name="Labutti K."/>
            <person name="Bruns T.D."/>
            <person name="Grigoriev I.V."/>
        </authorList>
    </citation>
    <scope>NUCLEOTIDE SEQUENCE [LARGE SCALE GENOMIC DNA]</scope>
    <source>
        <strain evidence="2 3">CBS 144469</strain>
    </source>
</reference>
<evidence type="ECO:0000313" key="2">
    <source>
        <dbReference type="EMBL" id="KAF6752162.1"/>
    </source>
</evidence>
<feature type="compositionally biased region" description="Basic and acidic residues" evidence="1">
    <location>
        <begin position="373"/>
        <end position="394"/>
    </location>
</feature>
<gene>
    <name evidence="2" type="ORF">DFP72DRAFT_905084</name>
</gene>
<feature type="compositionally biased region" description="Basic and acidic residues" evidence="1">
    <location>
        <begin position="313"/>
        <end position="323"/>
    </location>
</feature>
<feature type="compositionally biased region" description="Acidic residues" evidence="1">
    <location>
        <begin position="82"/>
        <end position="99"/>
    </location>
</feature>
<feature type="compositionally biased region" description="Basic and acidic residues" evidence="1">
    <location>
        <begin position="142"/>
        <end position="152"/>
    </location>
</feature>
<feature type="compositionally biased region" description="Polar residues" evidence="1">
    <location>
        <begin position="413"/>
        <end position="445"/>
    </location>
</feature>
<feature type="compositionally biased region" description="Basic and acidic residues" evidence="1">
    <location>
        <begin position="65"/>
        <end position="74"/>
    </location>
</feature>
<protein>
    <submittedName>
        <fullName evidence="2">Uncharacterized protein</fullName>
    </submittedName>
</protein>
<keyword evidence="3" id="KW-1185">Reference proteome</keyword>
<feature type="compositionally biased region" description="Low complexity" evidence="1">
    <location>
        <begin position="181"/>
        <end position="205"/>
    </location>
</feature>
<dbReference type="OrthoDB" id="10323837at2759"/>
<feature type="compositionally biased region" description="Polar residues" evidence="1">
    <location>
        <begin position="361"/>
        <end position="371"/>
    </location>
</feature>
<evidence type="ECO:0000256" key="1">
    <source>
        <dbReference type="SAM" id="MobiDB-lite"/>
    </source>
</evidence>
<dbReference type="AlphaFoldDB" id="A0A8H6M5I4"/>
<organism evidence="2 3">
    <name type="scientific">Ephemerocybe angulata</name>
    <dbReference type="NCBI Taxonomy" id="980116"/>
    <lineage>
        <taxon>Eukaryota</taxon>
        <taxon>Fungi</taxon>
        <taxon>Dikarya</taxon>
        <taxon>Basidiomycota</taxon>
        <taxon>Agaricomycotina</taxon>
        <taxon>Agaricomycetes</taxon>
        <taxon>Agaricomycetidae</taxon>
        <taxon>Agaricales</taxon>
        <taxon>Agaricineae</taxon>
        <taxon>Psathyrellaceae</taxon>
        <taxon>Ephemerocybe</taxon>
    </lineage>
</organism>
<feature type="region of interest" description="Disordered" evidence="1">
    <location>
        <begin position="19"/>
        <end position="461"/>
    </location>
</feature>